<keyword evidence="4" id="KW-1185">Reference proteome</keyword>
<dbReference type="GO" id="GO:0016491">
    <property type="term" value="F:oxidoreductase activity"/>
    <property type="evidence" value="ECO:0007669"/>
    <property type="project" value="InterPro"/>
</dbReference>
<dbReference type="PROSITE" id="PS51384">
    <property type="entry name" value="FAD_FR"/>
    <property type="match status" value="1"/>
</dbReference>
<dbReference type="PRINTS" id="PR00371">
    <property type="entry name" value="FPNCR"/>
</dbReference>
<accession>A0A1Q2SMW9</accession>
<dbReference type="SUPFAM" id="SSF52343">
    <property type="entry name" value="Ferredoxin reductase-like, C-terminal NADP-linked domain"/>
    <property type="match status" value="1"/>
</dbReference>
<evidence type="ECO:0000313" key="3">
    <source>
        <dbReference type="EMBL" id="BAW80488.1"/>
    </source>
</evidence>
<dbReference type="CDD" id="cd06196">
    <property type="entry name" value="FNR_like_1"/>
    <property type="match status" value="1"/>
</dbReference>
<dbReference type="EMBL" id="AP014836">
    <property type="protein sequence ID" value="BAW80488.1"/>
    <property type="molecule type" value="Genomic_DNA"/>
</dbReference>
<dbReference type="InterPro" id="IPR017938">
    <property type="entry name" value="Riboflavin_synthase-like_b-brl"/>
</dbReference>
<dbReference type="Gene3D" id="3.40.50.80">
    <property type="entry name" value="Nucleotide-binding domain of ferredoxin-NADP reductase (FNR) module"/>
    <property type="match status" value="1"/>
</dbReference>
<dbReference type="InterPro" id="IPR001433">
    <property type="entry name" value="OxRdtase_FAD/NAD-bd"/>
</dbReference>
<dbReference type="PRINTS" id="PR00410">
    <property type="entry name" value="PHEHYDRXLASE"/>
</dbReference>
<dbReference type="Pfam" id="PF00970">
    <property type="entry name" value="FAD_binding_6"/>
    <property type="match status" value="1"/>
</dbReference>
<evidence type="ECO:0000256" key="1">
    <source>
        <dbReference type="ARBA" id="ARBA00034078"/>
    </source>
</evidence>
<feature type="domain" description="FAD-binding FR-type" evidence="2">
    <location>
        <begin position="4"/>
        <end position="105"/>
    </location>
</feature>
<dbReference type="PANTHER" id="PTHR47354:SF5">
    <property type="entry name" value="PROTEIN RFBI"/>
    <property type="match status" value="1"/>
</dbReference>
<dbReference type="Proteomes" id="UP000243679">
    <property type="component" value="Chromosome"/>
</dbReference>
<dbReference type="Gene3D" id="2.40.30.10">
    <property type="entry name" value="Translation factors"/>
    <property type="match status" value="1"/>
</dbReference>
<dbReference type="SUPFAM" id="SSF63380">
    <property type="entry name" value="Riboflavin synthase domain-like"/>
    <property type="match status" value="1"/>
</dbReference>
<dbReference type="InterPro" id="IPR039261">
    <property type="entry name" value="FNR_nucleotide-bd"/>
</dbReference>
<dbReference type="InterPro" id="IPR050415">
    <property type="entry name" value="MRET"/>
</dbReference>
<dbReference type="PANTHER" id="PTHR47354">
    <property type="entry name" value="NADH OXIDOREDUCTASE HCR"/>
    <property type="match status" value="1"/>
</dbReference>
<evidence type="ECO:0000313" key="4">
    <source>
        <dbReference type="Proteomes" id="UP000243679"/>
    </source>
</evidence>
<dbReference type="Pfam" id="PF00175">
    <property type="entry name" value="NAD_binding_1"/>
    <property type="match status" value="1"/>
</dbReference>
<protein>
    <submittedName>
        <fullName evidence="3">Oxidoreductase FAD/NAD(P)-binding domain-containing protein</fullName>
    </submittedName>
</protein>
<organism evidence="3 4">
    <name type="scientific">Candidatus Nitrosoglobus terrae</name>
    <dbReference type="NCBI Taxonomy" id="1630141"/>
    <lineage>
        <taxon>Bacteria</taxon>
        <taxon>Pseudomonadati</taxon>
        <taxon>Pseudomonadota</taxon>
        <taxon>Gammaproteobacteria</taxon>
        <taxon>Chromatiales</taxon>
        <taxon>Chromatiaceae</taxon>
        <taxon>Candidatus Nitrosoglobus</taxon>
    </lineage>
</organism>
<name>A0A1Q2SMW9_9GAMM</name>
<dbReference type="InterPro" id="IPR001709">
    <property type="entry name" value="Flavoprot_Pyr_Nucl_cyt_Rdtase"/>
</dbReference>
<evidence type="ECO:0000259" key="2">
    <source>
        <dbReference type="PROSITE" id="PS51384"/>
    </source>
</evidence>
<dbReference type="KEGG" id="ntt:TAO_1118"/>
<reference evidence="3 4" key="1">
    <citation type="journal article" date="2017" name="ISME J.">
        <title>An acid-tolerant ammonia-oxidizing ?-proteobacterium from soil.</title>
        <authorList>
            <person name="Hayatsu M."/>
            <person name="Tago K."/>
            <person name="Uchiyama I."/>
            <person name="Toyoda A."/>
            <person name="Wang Y."/>
            <person name="Shimomura Y."/>
            <person name="Okubo T."/>
            <person name="Kurisu F."/>
            <person name="Hirono Y."/>
            <person name="Nonaka K."/>
            <person name="Akiyama H."/>
            <person name="Itoh T."/>
            <person name="Takami H."/>
        </authorList>
    </citation>
    <scope>NUCLEOTIDE SEQUENCE [LARGE SCALE GENOMIC DNA]</scope>
    <source>
        <strain evidence="3 4">TAO100</strain>
    </source>
</reference>
<comment type="cofactor">
    <cofactor evidence="1">
        <name>[2Fe-2S] cluster</name>
        <dbReference type="ChEBI" id="CHEBI:190135"/>
    </cofactor>
</comment>
<dbReference type="InterPro" id="IPR017927">
    <property type="entry name" value="FAD-bd_FR_type"/>
</dbReference>
<dbReference type="InterPro" id="IPR008333">
    <property type="entry name" value="Cbr1-like_FAD-bd_dom"/>
</dbReference>
<dbReference type="AlphaFoldDB" id="A0A1Q2SMW9"/>
<gene>
    <name evidence="3" type="ORF">TAO_1118</name>
</gene>
<sequence length="225" mass="25503">MDIIMTYTVTLLMAEFVTHDVKRFIIEKPSLLNYQPGQGVELIINQPQWKDKGRAFTPTSLKEDKVLEFIIKKYPDHHGVTEKLHSLQPGAELLISDPFGTITYQGPGVFIAGGAGITPFMAIIRELARNHQLAKHSLIFSNKTPADIICEQEFRFYFGERCLLTCTETSGSSYDNRLITKEFLQAEINDFNQRFYTCGPPQFVRDINQALIALGAKPNTLVFEQ</sequence>
<proteinExistence type="predicted"/>